<organism evidence="1 2">
    <name type="scientific">Acinetobacter phage 133</name>
    <dbReference type="NCBI Taxonomy" id="2919552"/>
    <lineage>
        <taxon>Viruses</taxon>
        <taxon>Duplodnaviria</taxon>
        <taxon>Heunggongvirae</taxon>
        <taxon>Uroviricota</taxon>
        <taxon>Caudoviricetes</taxon>
        <taxon>Pantevenvirales</taxon>
        <taxon>Straboviridae</taxon>
        <taxon>Tevenvirinae</taxon>
        <taxon>Centumtrigintavirus</taxon>
        <taxon>Centumtrigintavirus cv133</taxon>
        <taxon>Acinetobacter virus 133</taxon>
    </lineage>
</organism>
<protein>
    <submittedName>
        <fullName evidence="1">Uncharacterized protein</fullName>
    </submittedName>
</protein>
<accession>D9I624</accession>
<sequence length="157" mass="18206">MNDLDKVIINIEIMLANKAHIIERATNRDFPRLGSILLEHDTIPFKLDFTPFIRACGNMDIYKLRSTCPLNNPEAIAEMSVSSMCSQSEIDGMFPIVAYLCYKFIKIHNIRGVSLGYPIQEPEGVPFWATEMRWQYVEFVKAELTYYRDNNKVMGFR</sequence>
<dbReference type="EMBL" id="HM114315">
    <property type="protein sequence ID" value="ADJ19405.1"/>
    <property type="molecule type" value="Genomic_DNA"/>
</dbReference>
<evidence type="ECO:0000313" key="2">
    <source>
        <dbReference type="Proteomes" id="UP000000330"/>
    </source>
</evidence>
<dbReference type="RefSeq" id="YP_004300639.1">
    <property type="nucleotide sequence ID" value="NC_015250.1"/>
</dbReference>
<dbReference type="KEGG" id="vg:10323045"/>
<reference evidence="1 2" key="1">
    <citation type="journal article" date="2010" name="Virol. J.">
        <title>Genomes of the T4-related bacteriophages as windows on microbial genome evolution.</title>
        <authorList>
            <person name="Petrov V.M."/>
            <person name="Ratnayaka S."/>
            <person name="Nolan J.M."/>
            <person name="Miller E.S."/>
            <person name="Karam J.D."/>
        </authorList>
    </citation>
    <scope>NUCLEOTIDE SEQUENCE [LARGE SCALE GENOMIC DNA]</scope>
    <source>
        <strain evidence="1">Acj133</strain>
    </source>
</reference>
<keyword evidence="2" id="KW-1185">Reference proteome</keyword>
<dbReference type="Proteomes" id="UP000000330">
    <property type="component" value="Segment"/>
</dbReference>
<name>D9I624_9CAUD</name>
<proteinExistence type="predicted"/>
<evidence type="ECO:0000313" key="1">
    <source>
        <dbReference type="EMBL" id="ADJ19405.1"/>
    </source>
</evidence>
<dbReference type="GeneID" id="10323045"/>
<gene>
    <name evidence="1" type="ORF">Acj133p058</name>
</gene>